<organism evidence="1">
    <name type="scientific">Heliothis virescens</name>
    <name type="common">Tobacco budworm moth</name>
    <dbReference type="NCBI Taxonomy" id="7102"/>
    <lineage>
        <taxon>Eukaryota</taxon>
        <taxon>Metazoa</taxon>
        <taxon>Ecdysozoa</taxon>
        <taxon>Arthropoda</taxon>
        <taxon>Hexapoda</taxon>
        <taxon>Insecta</taxon>
        <taxon>Pterygota</taxon>
        <taxon>Neoptera</taxon>
        <taxon>Endopterygota</taxon>
        <taxon>Lepidoptera</taxon>
        <taxon>Glossata</taxon>
        <taxon>Ditrysia</taxon>
        <taxon>Noctuoidea</taxon>
        <taxon>Noctuidae</taxon>
        <taxon>Heliothinae</taxon>
        <taxon>Heliothis</taxon>
    </lineage>
</organism>
<sequence>MRGGRMPYPEVLGYARSACRACACAPPPPGVRVASGAACTRTRRPWPACHALPARPALLVSAQCRRHHRAMGPAHVIIIRTLPNRDMLQYARGYQRGRCATSRPCTDMTSSQQRLDGNGDVHARANNLSDNHTEAYLSKDAAYSTSRYPECILLNAKGGMCATCGDEMHSSTRTTPERAISVNCIVGRACRSGAGALLSWEHAARCASFPAAEHQSAHIGTVIRPIPSTPVRIVPAHALF</sequence>
<dbReference type="EMBL" id="NWSH01002048">
    <property type="protein sequence ID" value="PCG69313.1"/>
    <property type="molecule type" value="Genomic_DNA"/>
</dbReference>
<evidence type="ECO:0000313" key="1">
    <source>
        <dbReference type="EMBL" id="PCG69313.1"/>
    </source>
</evidence>
<accession>A0A2A4JD41</accession>
<proteinExistence type="predicted"/>
<dbReference type="AlphaFoldDB" id="A0A2A4JD41"/>
<protein>
    <submittedName>
        <fullName evidence="1">Uncharacterized protein</fullName>
    </submittedName>
</protein>
<name>A0A2A4JD41_HELVI</name>
<reference evidence="1" key="1">
    <citation type="submission" date="2017-09" db="EMBL/GenBank/DDBJ databases">
        <title>Contemporary evolution of a Lepidopteran species, Heliothis virescens, in response to modern agricultural practices.</title>
        <authorList>
            <person name="Fritz M.L."/>
            <person name="Deyonke A.M."/>
            <person name="Papanicolaou A."/>
            <person name="Micinski S."/>
            <person name="Westbrook J."/>
            <person name="Gould F."/>
        </authorList>
    </citation>
    <scope>NUCLEOTIDE SEQUENCE [LARGE SCALE GENOMIC DNA]</scope>
    <source>
        <strain evidence="1">HvINT-</strain>
        <tissue evidence="1">Whole body</tissue>
    </source>
</reference>
<comment type="caution">
    <text evidence="1">The sequence shown here is derived from an EMBL/GenBank/DDBJ whole genome shotgun (WGS) entry which is preliminary data.</text>
</comment>
<gene>
    <name evidence="1" type="ORF">B5V51_4244</name>
</gene>